<protein>
    <submittedName>
        <fullName evidence="1">TIGR02466 family protein</fullName>
    </submittedName>
</protein>
<dbReference type="Proteomes" id="UP001214854">
    <property type="component" value="Unassembled WGS sequence"/>
</dbReference>
<dbReference type="EMBL" id="JAQQKX010000014">
    <property type="protein sequence ID" value="MDC7684673.1"/>
    <property type="molecule type" value="Genomic_DNA"/>
</dbReference>
<evidence type="ECO:0000313" key="2">
    <source>
        <dbReference type="Proteomes" id="UP001214854"/>
    </source>
</evidence>
<sequence>MKDISASGSLMPAFATDIYKTELAGTSADSLVTRLDTGCRRMAVDDREGQQWSKRNGYPGYTSYPSVPDPADVDDAFAELKPVLAYQAALFAAQAQLDLGGKKLRVTRLWINLLEPNGAQPSHIHTHSVLSGTLYTSVPENSGKLRFEDPRLGMMMHAPARLPDARLYRQTFIPVIPQRGTLLLWESWLRQEITTNLATGPSVSLSFNLNLEN</sequence>
<comment type="caution">
    <text evidence="1">The sequence shown here is derived from an EMBL/GenBank/DDBJ whole genome shotgun (WGS) entry which is preliminary data.</text>
</comment>
<dbReference type="InterPro" id="IPR012668">
    <property type="entry name" value="CHP02466"/>
</dbReference>
<organism evidence="1 2">
    <name type="scientific">Asticcacaulis aquaticus</name>
    <dbReference type="NCBI Taxonomy" id="2984212"/>
    <lineage>
        <taxon>Bacteria</taxon>
        <taxon>Pseudomonadati</taxon>
        <taxon>Pseudomonadota</taxon>
        <taxon>Alphaproteobacteria</taxon>
        <taxon>Caulobacterales</taxon>
        <taxon>Caulobacteraceae</taxon>
        <taxon>Asticcacaulis</taxon>
    </lineage>
</organism>
<gene>
    <name evidence="1" type="ORF">PQU92_15410</name>
</gene>
<dbReference type="Gene3D" id="2.60.120.620">
    <property type="entry name" value="q2cbj1_9rhob like domain"/>
    <property type="match status" value="1"/>
</dbReference>
<name>A0ABT5HX89_9CAUL</name>
<dbReference type="RefSeq" id="WP_272749144.1">
    <property type="nucleotide sequence ID" value="NZ_JAQQKX010000014.1"/>
</dbReference>
<keyword evidence="2" id="KW-1185">Reference proteome</keyword>
<dbReference type="Pfam" id="PF13759">
    <property type="entry name" value="2OG-FeII_Oxy_5"/>
    <property type="match status" value="1"/>
</dbReference>
<proteinExistence type="predicted"/>
<dbReference type="NCBIfam" id="TIGR02466">
    <property type="entry name" value="TIGR02466 family protein"/>
    <property type="match status" value="1"/>
</dbReference>
<evidence type="ECO:0000313" key="1">
    <source>
        <dbReference type="EMBL" id="MDC7684673.1"/>
    </source>
</evidence>
<accession>A0ABT5HX89</accession>
<reference evidence="1 2" key="1">
    <citation type="submission" date="2023-01" db="EMBL/GenBank/DDBJ databases">
        <title>Novel species of the genus Asticcacaulis isolated from rivers.</title>
        <authorList>
            <person name="Lu H."/>
        </authorList>
    </citation>
    <scope>NUCLEOTIDE SEQUENCE [LARGE SCALE GENOMIC DNA]</scope>
    <source>
        <strain evidence="1 2">BYS171W</strain>
    </source>
</reference>